<organism evidence="2">
    <name type="scientific">marine metagenome</name>
    <dbReference type="NCBI Taxonomy" id="408172"/>
    <lineage>
        <taxon>unclassified sequences</taxon>
        <taxon>metagenomes</taxon>
        <taxon>ecological metagenomes</taxon>
    </lineage>
</organism>
<dbReference type="SUPFAM" id="SSF53335">
    <property type="entry name" value="S-adenosyl-L-methionine-dependent methyltransferases"/>
    <property type="match status" value="1"/>
</dbReference>
<protein>
    <recommendedName>
        <fullName evidence="1">Methyltransferase domain-containing protein</fullName>
    </recommendedName>
</protein>
<dbReference type="Gene3D" id="3.40.50.150">
    <property type="entry name" value="Vaccinia Virus protein VP39"/>
    <property type="match status" value="1"/>
</dbReference>
<accession>A0A381XQU1</accession>
<sequence length="212" mass="24313">MELASGTGRLANCLIREGAEYTGLELSSDFAALARKKLSHFSNAPTIITGDMRDFQLNKTFDLIFIGFNSFLHLLKDEDAGSFFTCVKQHMHAKSRFLIDIFVPNPLFLYRPEGIQFPVLEYTDSATDALVKVNESNNYNPDTEINELTWYFSTKNKIDFAVEQFSMRMYFPSKMNQILIDNGFHILHQWGDYYRSPLGEGSKLQIYDVCLA</sequence>
<feature type="domain" description="Methyltransferase" evidence="1">
    <location>
        <begin position="2"/>
        <end position="90"/>
    </location>
</feature>
<reference evidence="2" key="1">
    <citation type="submission" date="2018-05" db="EMBL/GenBank/DDBJ databases">
        <authorList>
            <person name="Lanie J.A."/>
            <person name="Ng W.-L."/>
            <person name="Kazmierczak K.M."/>
            <person name="Andrzejewski T.M."/>
            <person name="Davidsen T.M."/>
            <person name="Wayne K.J."/>
            <person name="Tettelin H."/>
            <person name="Glass J.I."/>
            <person name="Rusch D."/>
            <person name="Podicherti R."/>
            <person name="Tsui H.-C.T."/>
            <person name="Winkler M.E."/>
        </authorList>
    </citation>
    <scope>NUCLEOTIDE SEQUENCE</scope>
</reference>
<evidence type="ECO:0000259" key="1">
    <source>
        <dbReference type="Pfam" id="PF13649"/>
    </source>
</evidence>
<dbReference type="Pfam" id="PF13649">
    <property type="entry name" value="Methyltransf_25"/>
    <property type="match status" value="1"/>
</dbReference>
<dbReference type="EMBL" id="UINC01016039">
    <property type="protein sequence ID" value="SVA67095.1"/>
    <property type="molecule type" value="Genomic_DNA"/>
</dbReference>
<dbReference type="CDD" id="cd02440">
    <property type="entry name" value="AdoMet_MTases"/>
    <property type="match status" value="1"/>
</dbReference>
<proteinExistence type="predicted"/>
<gene>
    <name evidence="2" type="ORF">METZ01_LOCUS119949</name>
</gene>
<dbReference type="Gene3D" id="2.20.130.10">
    <property type="entry name" value="CAC2371-like domains"/>
    <property type="match status" value="1"/>
</dbReference>
<name>A0A381XQU1_9ZZZZ</name>
<evidence type="ECO:0000313" key="2">
    <source>
        <dbReference type="EMBL" id="SVA67095.1"/>
    </source>
</evidence>
<dbReference type="InterPro" id="IPR041698">
    <property type="entry name" value="Methyltransf_25"/>
</dbReference>
<dbReference type="InterPro" id="IPR029063">
    <property type="entry name" value="SAM-dependent_MTases_sf"/>
</dbReference>
<dbReference type="AlphaFoldDB" id="A0A381XQU1"/>